<accession>A0Y7Z2</accession>
<dbReference type="GO" id="GO:0050118">
    <property type="term" value="F:N-acetyldiaminopimelate deacetylase activity"/>
    <property type="evidence" value="ECO:0007669"/>
    <property type="project" value="UniProtKB-ARBA"/>
</dbReference>
<dbReference type="SUPFAM" id="SSF55031">
    <property type="entry name" value="Bacterial exopeptidase dimerisation domain"/>
    <property type="match status" value="1"/>
</dbReference>
<feature type="binding site" evidence="2">
    <location>
        <position position="142"/>
    </location>
    <ligand>
        <name>Mn(2+)</name>
        <dbReference type="ChEBI" id="CHEBI:29035"/>
        <label>2</label>
    </ligand>
</feature>
<evidence type="ECO:0000259" key="3">
    <source>
        <dbReference type="Pfam" id="PF07687"/>
    </source>
</evidence>
<feature type="binding site" evidence="2">
    <location>
        <position position="203"/>
    </location>
    <ligand>
        <name>Mn(2+)</name>
        <dbReference type="ChEBI" id="CHEBI:29035"/>
        <label>2</label>
    </ligand>
</feature>
<feature type="binding site" evidence="2">
    <location>
        <position position="418"/>
    </location>
    <ligand>
        <name>Mn(2+)</name>
        <dbReference type="ChEBI" id="CHEBI:29035"/>
        <label>2</label>
    </ligand>
</feature>
<reference evidence="4 5" key="1">
    <citation type="journal article" date="2010" name="J. Bacteriol.">
        <title>Genome sequence of the oligotrophic marine Gammaproteobacterium HTCC2143, isolated from the Oregon Coast.</title>
        <authorList>
            <person name="Oh H.M."/>
            <person name="Kang I."/>
            <person name="Ferriera S."/>
            <person name="Giovannoni S.J."/>
            <person name="Cho J.C."/>
        </authorList>
    </citation>
    <scope>NUCLEOTIDE SEQUENCE [LARGE SCALE GENOMIC DNA]</scope>
    <source>
        <strain evidence="4 5">HTCC2143</strain>
    </source>
</reference>
<keyword evidence="2" id="KW-0479">Metal-binding</keyword>
<evidence type="ECO:0000256" key="2">
    <source>
        <dbReference type="PIRSR" id="PIRSR005962-1"/>
    </source>
</evidence>
<dbReference type="eggNOG" id="COG1473">
    <property type="taxonomic scope" value="Bacteria"/>
</dbReference>
<comment type="cofactor">
    <cofactor evidence="2">
        <name>Mn(2+)</name>
        <dbReference type="ChEBI" id="CHEBI:29035"/>
    </cofactor>
    <text evidence="2">The Mn(2+) ion enhances activity.</text>
</comment>
<dbReference type="InterPro" id="IPR002933">
    <property type="entry name" value="Peptidase_M20"/>
</dbReference>
<dbReference type="InterPro" id="IPR017439">
    <property type="entry name" value="Amidohydrolase"/>
</dbReference>
<dbReference type="Gene3D" id="3.30.70.360">
    <property type="match status" value="1"/>
</dbReference>
<dbReference type="EMBL" id="AAVT01000001">
    <property type="protein sequence ID" value="EAW32246.1"/>
    <property type="molecule type" value="Genomic_DNA"/>
</dbReference>
<dbReference type="Proteomes" id="UP000004931">
    <property type="component" value="Unassembled WGS sequence"/>
</dbReference>
<dbReference type="GO" id="GO:0019877">
    <property type="term" value="P:diaminopimelate biosynthetic process"/>
    <property type="evidence" value="ECO:0007669"/>
    <property type="project" value="UniProtKB-ARBA"/>
</dbReference>
<name>A0Y7Z2_9GAMM</name>
<evidence type="ECO:0000256" key="1">
    <source>
        <dbReference type="ARBA" id="ARBA00022801"/>
    </source>
</evidence>
<dbReference type="PIRSF" id="PIRSF005962">
    <property type="entry name" value="Pept_M20D_amidohydro"/>
    <property type="match status" value="1"/>
</dbReference>
<comment type="caution">
    <text evidence="4">The sequence shown here is derived from an EMBL/GenBank/DDBJ whole genome shotgun (WGS) entry which is preliminary data.</text>
</comment>
<dbReference type="Pfam" id="PF07687">
    <property type="entry name" value="M20_dimer"/>
    <property type="match status" value="1"/>
</dbReference>
<dbReference type="AlphaFoldDB" id="A0Y7Z2"/>
<keyword evidence="1 4" id="KW-0378">Hydrolase</keyword>
<keyword evidence="2" id="KW-0464">Manganese</keyword>
<dbReference type="FunFam" id="3.30.70.360:FF:000001">
    <property type="entry name" value="N-acetyldiaminopimelate deacetylase"/>
    <property type="match status" value="1"/>
</dbReference>
<dbReference type="InterPro" id="IPR036264">
    <property type="entry name" value="Bact_exopeptidase_dim_dom"/>
</dbReference>
<dbReference type="PANTHER" id="PTHR11014">
    <property type="entry name" value="PEPTIDASE M20 FAMILY MEMBER"/>
    <property type="match status" value="1"/>
</dbReference>
<dbReference type="Gene3D" id="3.40.630.10">
    <property type="entry name" value="Zn peptidases"/>
    <property type="match status" value="1"/>
</dbReference>
<dbReference type="GO" id="GO:0046872">
    <property type="term" value="F:metal ion binding"/>
    <property type="evidence" value="ECO:0007669"/>
    <property type="project" value="UniProtKB-KW"/>
</dbReference>
<proteinExistence type="predicted"/>
<feature type="binding site" evidence="2">
    <location>
        <position position="140"/>
    </location>
    <ligand>
        <name>Mn(2+)</name>
        <dbReference type="ChEBI" id="CHEBI:29035"/>
        <label>2</label>
    </ligand>
</feature>
<feature type="binding site" evidence="2">
    <location>
        <position position="176"/>
    </location>
    <ligand>
        <name>Mn(2+)</name>
        <dbReference type="ChEBI" id="CHEBI:29035"/>
        <label>2</label>
    </ligand>
</feature>
<sequence>MLMLNRLMVLLVLILFHSLSFAQTPLLELYQHFHANPELSFQERDTATRFATELSAAGFEVTQHVGGDIRAKLAADGSVLNEQVGAYGVVGTLHNGDGPTLMIRSDMDGLPVAEQSPFPFASQVKARELTGQVVSVMHACGHDVHMVSVLGAARALSASRDQWRGTLVIIGQPAEERGAGARMMLEDGLYERFPRPDYNLALHVTPSMPAGHVGYVAGWMMANVDSVDITVHGIGGHGAYPESGKDPIVLAAKIIMDLQTLVSREISPLKPAVVTVGSIHAGSKHNIISDRADLQLTVRSYSDETRNKLLKGIERIAINQGRATGLPENKLPEVQVKAEYTPALWNDPQLTERAAGILRKSLGTDKVVPVEKVMGGEDFARYSRIAPKIPSLMLRLGAMSQDRYDAAQRGEYLLPSLHSPLFYPDPELTIATGVKSLHDVAIDILQ</sequence>
<dbReference type="SUPFAM" id="SSF53187">
    <property type="entry name" value="Zn-dependent exopeptidases"/>
    <property type="match status" value="1"/>
</dbReference>
<dbReference type="NCBIfam" id="TIGR01891">
    <property type="entry name" value="amidohydrolases"/>
    <property type="match status" value="1"/>
</dbReference>
<evidence type="ECO:0000313" key="4">
    <source>
        <dbReference type="EMBL" id="EAW32246.1"/>
    </source>
</evidence>
<dbReference type="PANTHER" id="PTHR11014:SF63">
    <property type="entry name" value="METALLOPEPTIDASE, PUTATIVE (AFU_ORTHOLOGUE AFUA_6G09600)-RELATED"/>
    <property type="match status" value="1"/>
</dbReference>
<gene>
    <name evidence="4" type="ORF">GP2143_13361</name>
</gene>
<dbReference type="InterPro" id="IPR011650">
    <property type="entry name" value="Peptidase_M20_dimer"/>
</dbReference>
<feature type="domain" description="Peptidase M20 dimerisation" evidence="3">
    <location>
        <begin position="225"/>
        <end position="319"/>
    </location>
</feature>
<protein>
    <submittedName>
        <fullName evidence="4">Amidohydrolase family protein</fullName>
    </submittedName>
</protein>
<dbReference type="STRING" id="247633.GP2143_13361"/>
<organism evidence="4 5">
    <name type="scientific">marine gamma proteobacterium HTCC2143</name>
    <dbReference type="NCBI Taxonomy" id="247633"/>
    <lineage>
        <taxon>Bacteria</taxon>
        <taxon>Pseudomonadati</taxon>
        <taxon>Pseudomonadota</taxon>
        <taxon>Gammaproteobacteria</taxon>
        <taxon>Cellvibrionales</taxon>
        <taxon>Spongiibacteraceae</taxon>
        <taxon>BD1-7 clade</taxon>
    </lineage>
</organism>
<evidence type="ECO:0000313" key="5">
    <source>
        <dbReference type="Proteomes" id="UP000004931"/>
    </source>
</evidence>
<keyword evidence="5" id="KW-1185">Reference proteome</keyword>
<dbReference type="Pfam" id="PF01546">
    <property type="entry name" value="Peptidase_M20"/>
    <property type="match status" value="1"/>
</dbReference>